<accession>A0AAV2FBR0</accession>
<dbReference type="EMBL" id="OZ034819">
    <property type="protein sequence ID" value="CAL1395716.1"/>
    <property type="molecule type" value="Genomic_DNA"/>
</dbReference>
<organism evidence="1 2">
    <name type="scientific">Linum trigynum</name>
    <dbReference type="NCBI Taxonomy" id="586398"/>
    <lineage>
        <taxon>Eukaryota</taxon>
        <taxon>Viridiplantae</taxon>
        <taxon>Streptophyta</taxon>
        <taxon>Embryophyta</taxon>
        <taxon>Tracheophyta</taxon>
        <taxon>Spermatophyta</taxon>
        <taxon>Magnoliopsida</taxon>
        <taxon>eudicotyledons</taxon>
        <taxon>Gunneridae</taxon>
        <taxon>Pentapetalae</taxon>
        <taxon>rosids</taxon>
        <taxon>fabids</taxon>
        <taxon>Malpighiales</taxon>
        <taxon>Linaceae</taxon>
        <taxon>Linum</taxon>
    </lineage>
</organism>
<sequence>MDPMDIDQVMPFEDNDVDIGPLQASISLLGRLFSPRLVTRTLMDRVANGMWGTAATCIIVHEADHGLWRFIISDRAIKERVASRSHG</sequence>
<gene>
    <name evidence="1" type="ORF">LTRI10_LOCUS36128</name>
</gene>
<protein>
    <submittedName>
        <fullName evidence="1">Uncharacterized protein</fullName>
    </submittedName>
</protein>
<name>A0AAV2FBR0_9ROSI</name>
<keyword evidence="2" id="KW-1185">Reference proteome</keyword>
<proteinExistence type="predicted"/>
<evidence type="ECO:0000313" key="2">
    <source>
        <dbReference type="Proteomes" id="UP001497516"/>
    </source>
</evidence>
<reference evidence="1 2" key="1">
    <citation type="submission" date="2024-04" db="EMBL/GenBank/DDBJ databases">
        <authorList>
            <person name="Fracassetti M."/>
        </authorList>
    </citation>
    <scope>NUCLEOTIDE SEQUENCE [LARGE SCALE GENOMIC DNA]</scope>
</reference>
<dbReference type="AlphaFoldDB" id="A0AAV2FBR0"/>
<evidence type="ECO:0000313" key="1">
    <source>
        <dbReference type="EMBL" id="CAL1395716.1"/>
    </source>
</evidence>
<dbReference type="Proteomes" id="UP001497516">
    <property type="component" value="Chromosome 6"/>
</dbReference>